<evidence type="ECO:0000259" key="14">
    <source>
        <dbReference type="Pfam" id="PF01433"/>
    </source>
</evidence>
<evidence type="ECO:0000256" key="7">
    <source>
        <dbReference type="ARBA" id="ARBA00022833"/>
    </source>
</evidence>
<evidence type="ECO:0000313" key="18">
    <source>
        <dbReference type="Proteomes" id="UP000294829"/>
    </source>
</evidence>
<comment type="similarity">
    <text evidence="2 12">Belongs to the peptidase M1 family.</text>
</comment>
<keyword evidence="5 10" id="KW-0479">Metal-binding</keyword>
<dbReference type="OrthoDB" id="100605at2"/>
<dbReference type="Gene3D" id="1.25.50.20">
    <property type="match status" value="1"/>
</dbReference>
<evidence type="ECO:0000259" key="15">
    <source>
        <dbReference type="Pfam" id="PF11838"/>
    </source>
</evidence>
<dbReference type="InterPro" id="IPR050344">
    <property type="entry name" value="Peptidase_M1_aminopeptidases"/>
</dbReference>
<keyword evidence="18" id="KW-1185">Reference proteome</keyword>
<dbReference type="InterPro" id="IPR034016">
    <property type="entry name" value="M1_APN-typ"/>
</dbReference>
<evidence type="ECO:0000256" key="11">
    <source>
        <dbReference type="PIRSR" id="PIRSR634016-4"/>
    </source>
</evidence>
<feature type="binding site" evidence="10">
    <location>
        <position position="367"/>
    </location>
    <ligand>
        <name>Zn(2+)</name>
        <dbReference type="ChEBI" id="CHEBI:29105"/>
        <note>catalytic</note>
    </ligand>
</feature>
<evidence type="ECO:0000256" key="8">
    <source>
        <dbReference type="ARBA" id="ARBA00023049"/>
    </source>
</evidence>
<dbReference type="SUPFAM" id="SSF55486">
    <property type="entry name" value="Metalloproteases ('zincins'), catalytic domain"/>
    <property type="match status" value="1"/>
</dbReference>
<dbReference type="InterPro" id="IPR001930">
    <property type="entry name" value="Peptidase_M1"/>
</dbReference>
<feature type="signal peptide" evidence="13">
    <location>
        <begin position="1"/>
        <end position="34"/>
    </location>
</feature>
<dbReference type="PRINTS" id="PR00756">
    <property type="entry name" value="ALADIPTASE"/>
</dbReference>
<keyword evidence="7 10" id="KW-0862">Zinc</keyword>
<feature type="domain" description="Peptidase M1 membrane alanine aminopeptidase" evidence="14">
    <location>
        <begin position="275"/>
        <end position="489"/>
    </location>
</feature>
<sequence length="901" mass="98025">MLSIQNLSLTQRSFTRLLLCSAVAATLPIHAVQAAETNAAATALTPYSFATTPGRLPKNVIPSDYIISLTPDIEKHQLAGTESITLHFTEATDTIQLNSLNQKLSNVLLDNKPVKNVVSSDKDQLTTITLASKAGTGKHTLSFGFNGVLETEPHGLFVQEYSGTGGSKEVMLSSKFEATDARRMFPCWDEPAFRATYQLNLTAPAKWVAVANMPVAKRAVNGELATTSFVRSPKMPTYLVHVSAGNFGVLSGEAVGTKLNIVAAKGQEQDGAEALVNAKQILADYNDYFGVKFPLPKLDSIAVPGGFQGGMENWGAITYNDQALLLTSSSTMGNHQMVYSIQAHEMAHQWFGDLVTMGWWDELWLNESFASWRAAKETDIRHPDWHWWQDQDGSKEDAMNTDANVNSHPILQHVTNELEATSAFDPSITYNKGQAVLRMVEAYLGPDVFREGIRSYMKKHAYSNTTSADLWAALSQASGKDVSKVVGAWTTQAGFPLVSVASSCDANGNRSISLSQQRFLAKGNDASNPHWSVPLQIRVGTSSNTKSVLLTKDGQVEAAGKCDDALSLNADTVGYYRVAYDSAIQQANSQHFATISDGDRIALLDDQWALVKAGKQDLSGFFAIASAMGSNQNLRSWQIINQALGEIEHAERGTAGYPAFTAYARSIIKPLANQLGWDPKAGETPGVQRLRRTVLRNLGAWGDADVIAQARVRFTKFVADRTAIPVDSQSFILNIVGLNATPAEFEQLHAIAKSAKNETQMRTYYPALMLVKDPALSAKAAEIVFSQDIPKQAAGLRINLALTLSESNPTLSWSTFTNNVDVLMAPLQPEGTSMLPQFIPEIFWNSVPLDQIESWLKAHTPAELAPFVARGMEAAQINLAEKNVLTTATDAYLTKKVSTAQ</sequence>
<dbReference type="Pfam" id="PF17900">
    <property type="entry name" value="Peptidase_M1_N"/>
    <property type="match status" value="1"/>
</dbReference>
<feature type="binding site" evidence="10">
    <location>
        <position position="344"/>
    </location>
    <ligand>
        <name>Zn(2+)</name>
        <dbReference type="ChEBI" id="CHEBI:29105"/>
        <note>catalytic</note>
    </ligand>
</feature>
<dbReference type="SUPFAM" id="SSF63737">
    <property type="entry name" value="Leukotriene A4 hydrolase N-terminal domain"/>
    <property type="match status" value="1"/>
</dbReference>
<feature type="domain" description="ERAP1-like C-terminal" evidence="15">
    <location>
        <begin position="568"/>
        <end position="875"/>
    </location>
</feature>
<keyword evidence="13" id="KW-0732">Signal</keyword>
<feature type="binding site" evidence="10">
    <location>
        <position position="348"/>
    </location>
    <ligand>
        <name>Zn(2+)</name>
        <dbReference type="ChEBI" id="CHEBI:29105"/>
        <note>catalytic</note>
    </ligand>
</feature>
<dbReference type="GO" id="GO:0042277">
    <property type="term" value="F:peptide binding"/>
    <property type="evidence" value="ECO:0007669"/>
    <property type="project" value="TreeGrafter"/>
</dbReference>
<dbReference type="GO" id="GO:0016020">
    <property type="term" value="C:membrane"/>
    <property type="evidence" value="ECO:0007669"/>
    <property type="project" value="TreeGrafter"/>
</dbReference>
<dbReference type="GO" id="GO:0005737">
    <property type="term" value="C:cytoplasm"/>
    <property type="evidence" value="ECO:0007669"/>
    <property type="project" value="TreeGrafter"/>
</dbReference>
<comment type="catalytic activity">
    <reaction evidence="1">
        <text>Release of an N-terminal amino acid, Xaa-|-Yaa- from a peptide, amide or arylamide. Xaa is preferably Ala, but may be most amino acids including Pro (slow action). When a terminal hydrophobic residue is followed by a prolyl residue, the two may be released as an intact Xaa-Pro dipeptide.</text>
        <dbReference type="EC" id="3.4.11.2"/>
    </reaction>
</comment>
<evidence type="ECO:0000256" key="9">
    <source>
        <dbReference type="PIRSR" id="PIRSR634016-1"/>
    </source>
</evidence>
<dbReference type="CDD" id="cd09601">
    <property type="entry name" value="M1_APN-Q_like"/>
    <property type="match status" value="1"/>
</dbReference>
<evidence type="ECO:0000259" key="16">
    <source>
        <dbReference type="Pfam" id="PF17900"/>
    </source>
</evidence>
<dbReference type="EC" id="3.4.11.-" evidence="12"/>
<dbReference type="InterPro" id="IPR014782">
    <property type="entry name" value="Peptidase_M1_dom"/>
</dbReference>
<dbReference type="PANTHER" id="PTHR11533">
    <property type="entry name" value="PROTEASE M1 ZINC METALLOPROTEASE"/>
    <property type="match status" value="1"/>
</dbReference>
<reference evidence="17 18" key="1">
    <citation type="submission" date="2019-03" db="EMBL/GenBank/DDBJ databases">
        <title>Sapientia aquatica gen. nov., sp. nov., isolated from a crater lake.</title>
        <authorList>
            <person name="Felfoldi T."/>
            <person name="Szabo A."/>
            <person name="Toth E."/>
            <person name="Schumann P."/>
            <person name="Keki Z."/>
            <person name="Marialigeti K."/>
            <person name="Mathe I."/>
        </authorList>
    </citation>
    <scope>NUCLEOTIDE SEQUENCE [LARGE SCALE GENOMIC DNA]</scope>
    <source>
        <strain evidence="17 18">SA-152</strain>
    </source>
</reference>
<dbReference type="InterPro" id="IPR027268">
    <property type="entry name" value="Peptidase_M4/M1_CTD_sf"/>
</dbReference>
<evidence type="ECO:0000256" key="3">
    <source>
        <dbReference type="ARBA" id="ARBA00022438"/>
    </source>
</evidence>
<feature type="site" description="Transition state stabilizer" evidence="11">
    <location>
        <position position="430"/>
    </location>
</feature>
<feature type="domain" description="Aminopeptidase N-like N-terminal" evidence="16">
    <location>
        <begin position="62"/>
        <end position="239"/>
    </location>
</feature>
<dbReference type="GO" id="GO:0008270">
    <property type="term" value="F:zinc ion binding"/>
    <property type="evidence" value="ECO:0007669"/>
    <property type="project" value="UniProtKB-UniRule"/>
</dbReference>
<organism evidence="17 18">
    <name type="scientific">Sapientia aquatica</name>
    <dbReference type="NCBI Taxonomy" id="1549640"/>
    <lineage>
        <taxon>Bacteria</taxon>
        <taxon>Pseudomonadati</taxon>
        <taxon>Pseudomonadota</taxon>
        <taxon>Betaproteobacteria</taxon>
        <taxon>Burkholderiales</taxon>
        <taxon>Oxalobacteraceae</taxon>
        <taxon>Sapientia</taxon>
    </lineage>
</organism>
<feature type="chain" id="PRO_5020805705" description="Aminopeptidase" evidence="13">
    <location>
        <begin position="35"/>
        <end position="901"/>
    </location>
</feature>
<dbReference type="GO" id="GO:0006508">
    <property type="term" value="P:proteolysis"/>
    <property type="evidence" value="ECO:0007669"/>
    <property type="project" value="UniProtKB-KW"/>
</dbReference>
<keyword evidence="6 12" id="KW-0378">Hydrolase</keyword>
<feature type="active site" description="Proton acceptor" evidence="9">
    <location>
        <position position="345"/>
    </location>
</feature>
<dbReference type="Gene3D" id="2.60.40.1910">
    <property type="match status" value="1"/>
</dbReference>
<dbReference type="RefSeq" id="WP_133326282.1">
    <property type="nucleotide sequence ID" value="NZ_SMYL01000002.1"/>
</dbReference>
<dbReference type="GO" id="GO:0005615">
    <property type="term" value="C:extracellular space"/>
    <property type="evidence" value="ECO:0007669"/>
    <property type="project" value="TreeGrafter"/>
</dbReference>
<evidence type="ECO:0000256" key="12">
    <source>
        <dbReference type="RuleBase" id="RU364040"/>
    </source>
</evidence>
<evidence type="ECO:0000256" key="6">
    <source>
        <dbReference type="ARBA" id="ARBA00022801"/>
    </source>
</evidence>
<comment type="caution">
    <text evidence="17">The sequence shown here is derived from an EMBL/GenBank/DDBJ whole genome shotgun (WGS) entry which is preliminary data.</text>
</comment>
<dbReference type="FunFam" id="1.10.390.10:FF:000006">
    <property type="entry name" value="Puromycin-sensitive aminopeptidase"/>
    <property type="match status" value="1"/>
</dbReference>
<name>A0A4R5W3D4_9BURK</name>
<evidence type="ECO:0000256" key="4">
    <source>
        <dbReference type="ARBA" id="ARBA00022670"/>
    </source>
</evidence>
<accession>A0A4R5W3D4</accession>
<dbReference type="Pfam" id="PF01433">
    <property type="entry name" value="Peptidase_M1"/>
    <property type="match status" value="1"/>
</dbReference>
<dbReference type="EMBL" id="SMYL01000002">
    <property type="protein sequence ID" value="TDK67233.1"/>
    <property type="molecule type" value="Genomic_DNA"/>
</dbReference>
<keyword evidence="4 12" id="KW-0645">Protease</keyword>
<dbReference type="InterPro" id="IPR042097">
    <property type="entry name" value="Aminopeptidase_N-like_N_sf"/>
</dbReference>
<dbReference type="Gene3D" id="1.10.390.10">
    <property type="entry name" value="Neutral Protease Domain 2"/>
    <property type="match status" value="1"/>
</dbReference>
<dbReference type="GO" id="GO:0043171">
    <property type="term" value="P:peptide catabolic process"/>
    <property type="evidence" value="ECO:0007669"/>
    <property type="project" value="TreeGrafter"/>
</dbReference>
<keyword evidence="3 12" id="KW-0031">Aminopeptidase</keyword>
<evidence type="ECO:0000256" key="13">
    <source>
        <dbReference type="SAM" id="SignalP"/>
    </source>
</evidence>
<dbReference type="Pfam" id="PF11838">
    <property type="entry name" value="ERAP1_C"/>
    <property type="match status" value="1"/>
</dbReference>
<dbReference type="Proteomes" id="UP000294829">
    <property type="component" value="Unassembled WGS sequence"/>
</dbReference>
<dbReference type="GO" id="GO:0016285">
    <property type="term" value="F:alanyl aminopeptidase activity"/>
    <property type="evidence" value="ECO:0007669"/>
    <property type="project" value="UniProtKB-EC"/>
</dbReference>
<dbReference type="PANTHER" id="PTHR11533:SF174">
    <property type="entry name" value="PUROMYCIN-SENSITIVE AMINOPEPTIDASE-RELATED"/>
    <property type="match status" value="1"/>
</dbReference>
<dbReference type="AlphaFoldDB" id="A0A4R5W3D4"/>
<evidence type="ECO:0000256" key="1">
    <source>
        <dbReference type="ARBA" id="ARBA00000098"/>
    </source>
</evidence>
<evidence type="ECO:0000256" key="10">
    <source>
        <dbReference type="PIRSR" id="PIRSR634016-3"/>
    </source>
</evidence>
<comment type="cofactor">
    <cofactor evidence="10 12">
        <name>Zn(2+)</name>
        <dbReference type="ChEBI" id="CHEBI:29105"/>
    </cofactor>
    <text evidence="10 12">Binds 1 zinc ion per subunit.</text>
</comment>
<evidence type="ECO:0000256" key="5">
    <source>
        <dbReference type="ARBA" id="ARBA00022723"/>
    </source>
</evidence>
<protein>
    <recommendedName>
        <fullName evidence="12">Aminopeptidase</fullName>
        <ecNumber evidence="12">3.4.11.-</ecNumber>
    </recommendedName>
</protein>
<gene>
    <name evidence="17" type="ORF">E2I14_05580</name>
</gene>
<dbReference type="Gene3D" id="2.60.40.1730">
    <property type="entry name" value="tricorn interacting facor f3 domain"/>
    <property type="match status" value="1"/>
</dbReference>
<evidence type="ECO:0000313" key="17">
    <source>
        <dbReference type="EMBL" id="TDK67233.1"/>
    </source>
</evidence>
<evidence type="ECO:0000256" key="2">
    <source>
        <dbReference type="ARBA" id="ARBA00010136"/>
    </source>
</evidence>
<dbReference type="InterPro" id="IPR024571">
    <property type="entry name" value="ERAP1-like_C_dom"/>
</dbReference>
<dbReference type="InterPro" id="IPR045357">
    <property type="entry name" value="Aminopeptidase_N-like_N"/>
</dbReference>
<keyword evidence="8 12" id="KW-0482">Metalloprotease</keyword>
<dbReference type="GO" id="GO:0070006">
    <property type="term" value="F:metalloaminopeptidase activity"/>
    <property type="evidence" value="ECO:0007669"/>
    <property type="project" value="TreeGrafter"/>
</dbReference>
<proteinExistence type="inferred from homology"/>